<dbReference type="AlphaFoldDB" id="A0A7W7QYA0"/>
<dbReference type="CDD" id="cd00093">
    <property type="entry name" value="HTH_XRE"/>
    <property type="match status" value="1"/>
</dbReference>
<accession>A0A7W7QYA0</accession>
<reference evidence="2 3" key="1">
    <citation type="submission" date="2020-08" db="EMBL/GenBank/DDBJ databases">
        <title>Sequencing the genomes of 1000 actinobacteria strains.</title>
        <authorList>
            <person name="Klenk H.-P."/>
        </authorList>
    </citation>
    <scope>NUCLEOTIDE SEQUENCE [LARGE SCALE GENOMIC DNA]</scope>
    <source>
        <strain evidence="2 3">DSM 41654</strain>
    </source>
</reference>
<dbReference type="Gene3D" id="1.10.260.40">
    <property type="entry name" value="lambda repressor-like DNA-binding domains"/>
    <property type="match status" value="1"/>
</dbReference>
<dbReference type="PROSITE" id="PS50943">
    <property type="entry name" value="HTH_CROC1"/>
    <property type="match status" value="1"/>
</dbReference>
<evidence type="ECO:0000259" key="1">
    <source>
        <dbReference type="PROSITE" id="PS50943"/>
    </source>
</evidence>
<dbReference type="EMBL" id="JACHJV010000001">
    <property type="protein sequence ID" value="MBB4921939.1"/>
    <property type="molecule type" value="Genomic_DNA"/>
</dbReference>
<dbReference type="PANTHER" id="PTHR39337:SF1">
    <property type="entry name" value="BLR5642 PROTEIN"/>
    <property type="match status" value="1"/>
</dbReference>
<sequence>MSGRSSADSSERARGHRLGRQLRALREARGWTRPQLAAAASVPLRTLTRLETESVAQPGLFIVAALAEALEVTVDALVAAAGPVPGLWSTGYEGRTIDSFVAALVDSGVDAVADVRLTPISRKPGFSKSRLSAALADADIAYLHLRSLGNPKDNRAPFWDGRVGEGLAAFADVMAAEPALRELDELAELAVERSVAVLCFEQDERRCHRQAVLAELHRRTALPVSALA</sequence>
<organism evidence="2 3">
    <name type="scientific">Kitasatospora kifunensis</name>
    <name type="common">Streptomyces kifunensis</name>
    <dbReference type="NCBI Taxonomy" id="58351"/>
    <lineage>
        <taxon>Bacteria</taxon>
        <taxon>Bacillati</taxon>
        <taxon>Actinomycetota</taxon>
        <taxon>Actinomycetes</taxon>
        <taxon>Kitasatosporales</taxon>
        <taxon>Streptomycetaceae</taxon>
        <taxon>Kitasatospora</taxon>
    </lineage>
</organism>
<proteinExistence type="predicted"/>
<dbReference type="InterPro" id="IPR010982">
    <property type="entry name" value="Lambda_DNA-bd_dom_sf"/>
</dbReference>
<dbReference type="InterPro" id="IPR001387">
    <property type="entry name" value="Cro/C1-type_HTH"/>
</dbReference>
<dbReference type="SUPFAM" id="SSF47413">
    <property type="entry name" value="lambda repressor-like DNA-binding domains"/>
    <property type="match status" value="1"/>
</dbReference>
<name>A0A7W7QYA0_KITKI</name>
<dbReference type="PANTHER" id="PTHR39337">
    <property type="entry name" value="BLR5642 PROTEIN"/>
    <property type="match status" value="1"/>
</dbReference>
<feature type="domain" description="HTH cro/C1-type" evidence="1">
    <location>
        <begin position="22"/>
        <end position="77"/>
    </location>
</feature>
<protein>
    <submittedName>
        <fullName evidence="2">Transcriptional regulator with XRE-family HTH domain</fullName>
    </submittedName>
</protein>
<keyword evidence="3" id="KW-1185">Reference proteome</keyword>
<dbReference type="Proteomes" id="UP000540506">
    <property type="component" value="Unassembled WGS sequence"/>
</dbReference>
<dbReference type="InterPro" id="IPR007438">
    <property type="entry name" value="DUF488"/>
</dbReference>
<evidence type="ECO:0000313" key="3">
    <source>
        <dbReference type="Proteomes" id="UP000540506"/>
    </source>
</evidence>
<comment type="caution">
    <text evidence="2">The sequence shown here is derived from an EMBL/GenBank/DDBJ whole genome shotgun (WGS) entry which is preliminary data.</text>
</comment>
<dbReference type="Pfam" id="PF13560">
    <property type="entry name" value="HTH_31"/>
    <property type="match status" value="1"/>
</dbReference>
<dbReference type="GO" id="GO:0003677">
    <property type="term" value="F:DNA binding"/>
    <property type="evidence" value="ECO:0007669"/>
    <property type="project" value="InterPro"/>
</dbReference>
<dbReference type="RefSeq" id="WP_184934194.1">
    <property type="nucleotide sequence ID" value="NZ_JACHJV010000001.1"/>
</dbReference>
<dbReference type="Pfam" id="PF04343">
    <property type="entry name" value="DUF488"/>
    <property type="match status" value="1"/>
</dbReference>
<evidence type="ECO:0000313" key="2">
    <source>
        <dbReference type="EMBL" id="MBB4921939.1"/>
    </source>
</evidence>
<gene>
    <name evidence="2" type="ORF">FHR34_000932</name>
</gene>
<dbReference type="SMART" id="SM00530">
    <property type="entry name" value="HTH_XRE"/>
    <property type="match status" value="1"/>
</dbReference>